<dbReference type="EMBL" id="JACBZA010000001">
    <property type="protein sequence ID" value="NYH83130.1"/>
    <property type="molecule type" value="Genomic_DNA"/>
</dbReference>
<name>A0ABX2S3Y3_9ACTN</name>
<gene>
    <name evidence="1" type="ORF">FHR37_001981</name>
</gene>
<evidence type="ECO:0000313" key="1">
    <source>
        <dbReference type="EMBL" id="NYH83130.1"/>
    </source>
</evidence>
<evidence type="ECO:0000313" key="2">
    <source>
        <dbReference type="Proteomes" id="UP000533017"/>
    </source>
</evidence>
<comment type="caution">
    <text evidence="1">The sequence shown here is derived from an EMBL/GenBank/DDBJ whole genome shotgun (WGS) entry which is preliminary data.</text>
</comment>
<dbReference type="Proteomes" id="UP000533017">
    <property type="component" value="Unassembled WGS sequence"/>
</dbReference>
<accession>A0ABX2S3Y3</accession>
<keyword evidence="2" id="KW-1185">Reference proteome</keyword>
<proteinExistence type="predicted"/>
<protein>
    <submittedName>
        <fullName evidence="1">Uncharacterized protein</fullName>
    </submittedName>
</protein>
<dbReference type="RefSeq" id="WP_175542534.1">
    <property type="nucleotide sequence ID" value="NZ_FOOI01000007.1"/>
</dbReference>
<organism evidence="1 2">
    <name type="scientific">Actinopolymorpha cephalotaxi</name>
    <dbReference type="NCBI Taxonomy" id="504797"/>
    <lineage>
        <taxon>Bacteria</taxon>
        <taxon>Bacillati</taxon>
        <taxon>Actinomycetota</taxon>
        <taxon>Actinomycetes</taxon>
        <taxon>Propionibacteriales</taxon>
        <taxon>Actinopolymorphaceae</taxon>
        <taxon>Actinopolymorpha</taxon>
    </lineage>
</organism>
<sequence>MGRCRFAGAGRAVLRCAGVLGVGVGDGAVAVGLGVAVGVGVAAGDVGAGDAVAVRCRAGPPAAVFRVPPMPRDEHPASTIAAAARAIR</sequence>
<reference evidence="1 2" key="1">
    <citation type="submission" date="2020-07" db="EMBL/GenBank/DDBJ databases">
        <title>Sequencing the genomes of 1000 actinobacteria strains.</title>
        <authorList>
            <person name="Klenk H.-P."/>
        </authorList>
    </citation>
    <scope>NUCLEOTIDE SEQUENCE [LARGE SCALE GENOMIC DNA]</scope>
    <source>
        <strain evidence="1 2">DSM 45117</strain>
    </source>
</reference>